<protein>
    <submittedName>
        <fullName evidence="1">Uncharacterized protein</fullName>
    </submittedName>
</protein>
<dbReference type="PANTHER" id="PTHR33375:SF7">
    <property type="entry name" value="CHROMOSOME 2-PARTITIONING PROTEIN PARB-RELATED"/>
    <property type="match status" value="1"/>
</dbReference>
<reference evidence="1 2" key="1">
    <citation type="submission" date="2018-08" db="EMBL/GenBank/DDBJ databases">
        <title>Vibrio harveyi strains pathogenic to white snook Centropomus viridis Lockington (1877) and potential probiotic bacteria.</title>
        <authorList>
            <person name="Soto-Rodriguez S."/>
            <person name="Gomez-Gil B."/>
            <person name="Lozano-Olvera R."/>
        </authorList>
    </citation>
    <scope>NUCLEOTIDE SEQUENCE [LARGE SCALE GENOMIC DNA]</scope>
    <source>
        <strain evidence="1 2">CAIM 1508</strain>
    </source>
</reference>
<dbReference type="AlphaFoldDB" id="A0A8B3DJE8"/>
<evidence type="ECO:0000313" key="1">
    <source>
        <dbReference type="EMBL" id="RIW13487.1"/>
    </source>
</evidence>
<name>A0A8B3DJE8_VIBHA</name>
<dbReference type="EMBL" id="QOUW02000030">
    <property type="protein sequence ID" value="RIW13487.1"/>
    <property type="molecule type" value="Genomic_DNA"/>
</dbReference>
<accession>A0A8B3DJE8</accession>
<comment type="caution">
    <text evidence="1">The sequence shown here is derived from an EMBL/GenBank/DDBJ whole genome shotgun (WGS) entry which is preliminary data.</text>
</comment>
<dbReference type="RefSeq" id="WP_017191086.1">
    <property type="nucleotide sequence ID" value="NZ_BGNF01000021.1"/>
</dbReference>
<evidence type="ECO:0000313" key="2">
    <source>
        <dbReference type="Proteomes" id="UP000253437"/>
    </source>
</evidence>
<dbReference type="Proteomes" id="UP000253437">
    <property type="component" value="Unassembled WGS sequence"/>
</dbReference>
<dbReference type="InterPro" id="IPR050336">
    <property type="entry name" value="Chromosome_partition/occlusion"/>
</dbReference>
<organism evidence="1 2">
    <name type="scientific">Vibrio harveyi</name>
    <name type="common">Beneckea harveyi</name>
    <dbReference type="NCBI Taxonomy" id="669"/>
    <lineage>
        <taxon>Bacteria</taxon>
        <taxon>Pseudomonadati</taxon>
        <taxon>Pseudomonadota</taxon>
        <taxon>Gammaproteobacteria</taxon>
        <taxon>Vibrionales</taxon>
        <taxon>Vibrionaceae</taxon>
        <taxon>Vibrio</taxon>
    </lineage>
</organism>
<sequence length="63" mass="7078">MLTESEAQSYATEISLTENVTRAAMHPVDEFEAYSRVIEGGATVEAVAQRFGKTQLYVHQRMK</sequence>
<dbReference type="GO" id="GO:0007059">
    <property type="term" value="P:chromosome segregation"/>
    <property type="evidence" value="ECO:0007669"/>
    <property type="project" value="TreeGrafter"/>
</dbReference>
<proteinExistence type="predicted"/>
<dbReference type="SUPFAM" id="SSF109709">
    <property type="entry name" value="KorB DNA-binding domain-like"/>
    <property type="match status" value="1"/>
</dbReference>
<dbReference type="PANTHER" id="PTHR33375">
    <property type="entry name" value="CHROMOSOME-PARTITIONING PROTEIN PARB-RELATED"/>
    <property type="match status" value="1"/>
</dbReference>
<gene>
    <name evidence="1" type="ORF">DS957_011020</name>
</gene>
<dbReference type="GO" id="GO:0005694">
    <property type="term" value="C:chromosome"/>
    <property type="evidence" value="ECO:0007669"/>
    <property type="project" value="TreeGrafter"/>
</dbReference>
<dbReference type="Gene3D" id="1.10.10.2830">
    <property type="match status" value="1"/>
</dbReference>